<reference evidence="2" key="1">
    <citation type="submission" date="2021-01" db="EMBL/GenBank/DDBJ databases">
        <title>Whole genome shotgun sequence of Virgisporangium aliadipatigenens NBRC 105644.</title>
        <authorList>
            <person name="Komaki H."/>
            <person name="Tamura T."/>
        </authorList>
    </citation>
    <scope>NUCLEOTIDE SEQUENCE</scope>
    <source>
        <strain evidence="2">NBRC 105644</strain>
    </source>
</reference>
<comment type="caution">
    <text evidence="2">The sequence shown here is derived from an EMBL/GenBank/DDBJ whole genome shotgun (WGS) entry which is preliminary data.</text>
</comment>
<dbReference type="SUPFAM" id="SSF56091">
    <property type="entry name" value="DNA ligase/mRNA capping enzyme, catalytic domain"/>
    <property type="match status" value="1"/>
</dbReference>
<dbReference type="InterPro" id="IPR021122">
    <property type="entry name" value="RNA_ligase_dom_REL/Rnl2"/>
</dbReference>
<evidence type="ECO:0000313" key="2">
    <source>
        <dbReference type="EMBL" id="GIJ48458.1"/>
    </source>
</evidence>
<keyword evidence="3" id="KW-1185">Reference proteome</keyword>
<dbReference type="EMBL" id="BOPF01000021">
    <property type="protein sequence ID" value="GIJ48458.1"/>
    <property type="molecule type" value="Genomic_DNA"/>
</dbReference>
<proteinExistence type="predicted"/>
<dbReference type="Proteomes" id="UP000619260">
    <property type="component" value="Unassembled WGS sequence"/>
</dbReference>
<evidence type="ECO:0000259" key="1">
    <source>
        <dbReference type="Pfam" id="PF09414"/>
    </source>
</evidence>
<sequence>MAAAALRFGAAARFAHGETGNAAVRLYGELYGGHYPHPDVPPVPGAAPVQTGIWYAPEIRFALFDVLVDGGAYLPYAEVARVAAAAGLDSVPLLARGRQSEVDAVPVRYPTRVPGLLGLPPIDGNLAEGVVVRPDAALPPEGRPAVKRKIAEFDERRFDAGRAWDPSVPLTADELRRIAVSMVNAPRIASARSKVGPAGDLAGEVVLDVLIDLGETFPRTMAGLDAATEESLATAIRAALG</sequence>
<dbReference type="Gene3D" id="3.30.470.30">
    <property type="entry name" value="DNA ligase/mRNA capping enzyme"/>
    <property type="match status" value="1"/>
</dbReference>
<dbReference type="Gene3D" id="3.30.1490.70">
    <property type="match status" value="1"/>
</dbReference>
<feature type="domain" description="RNA ligase" evidence="1">
    <location>
        <begin position="4"/>
        <end position="147"/>
    </location>
</feature>
<protein>
    <recommendedName>
        <fullName evidence="1">RNA ligase domain-containing protein</fullName>
    </recommendedName>
</protein>
<name>A0A8J3YRJ6_9ACTN</name>
<dbReference type="AlphaFoldDB" id="A0A8J3YRJ6"/>
<accession>A0A8J3YRJ6</accession>
<gene>
    <name evidence="2" type="ORF">Val02_53440</name>
</gene>
<dbReference type="Pfam" id="PF09414">
    <property type="entry name" value="RNA_ligase"/>
    <property type="match status" value="1"/>
</dbReference>
<organism evidence="2 3">
    <name type="scientific">Virgisporangium aliadipatigenens</name>
    <dbReference type="NCBI Taxonomy" id="741659"/>
    <lineage>
        <taxon>Bacteria</taxon>
        <taxon>Bacillati</taxon>
        <taxon>Actinomycetota</taxon>
        <taxon>Actinomycetes</taxon>
        <taxon>Micromonosporales</taxon>
        <taxon>Micromonosporaceae</taxon>
        <taxon>Virgisporangium</taxon>
    </lineage>
</organism>
<dbReference type="RefSeq" id="WP_203901948.1">
    <property type="nucleotide sequence ID" value="NZ_BOPF01000021.1"/>
</dbReference>
<evidence type="ECO:0000313" key="3">
    <source>
        <dbReference type="Proteomes" id="UP000619260"/>
    </source>
</evidence>